<dbReference type="InParanoid" id="I1HX62"/>
<dbReference type="Proteomes" id="UP000008810">
    <property type="component" value="Chromosome 3"/>
</dbReference>
<accession>I1HX62</accession>
<evidence type="ECO:0000256" key="1">
    <source>
        <dbReference type="SAM" id="MobiDB-lite"/>
    </source>
</evidence>
<dbReference type="EMBL" id="CM000882">
    <property type="protein sequence ID" value="KQJ93305.1"/>
    <property type="molecule type" value="Genomic_DNA"/>
</dbReference>
<dbReference type="Gramene" id="KQJ93305">
    <property type="protein sequence ID" value="KQJ93305"/>
    <property type="gene ID" value="BRADI_3g03760v3"/>
</dbReference>
<sequence length="96" mass="10311">MSCQTATAQLLLSSDADEQTPASSGALAATGCDGGAQPYYSCEPEFSPQVMQVRGSMKQPIFTCKFGCRTNSDLQRSMVRKTPEKKASHLTRGPHP</sequence>
<reference evidence="3" key="3">
    <citation type="submission" date="2018-08" db="UniProtKB">
        <authorList>
            <consortium name="EnsemblPlants"/>
        </authorList>
    </citation>
    <scope>IDENTIFICATION</scope>
    <source>
        <strain evidence="3">cv. Bd21</strain>
    </source>
</reference>
<reference evidence="2" key="2">
    <citation type="submission" date="2017-06" db="EMBL/GenBank/DDBJ databases">
        <title>WGS assembly of Brachypodium distachyon.</title>
        <authorList>
            <consortium name="The International Brachypodium Initiative"/>
            <person name="Lucas S."/>
            <person name="Harmon-Smith M."/>
            <person name="Lail K."/>
            <person name="Tice H."/>
            <person name="Grimwood J."/>
            <person name="Bruce D."/>
            <person name="Barry K."/>
            <person name="Shu S."/>
            <person name="Lindquist E."/>
            <person name="Wang M."/>
            <person name="Pitluck S."/>
            <person name="Vogel J.P."/>
            <person name="Garvin D.F."/>
            <person name="Mockler T.C."/>
            <person name="Schmutz J."/>
            <person name="Rokhsar D."/>
            <person name="Bevan M.W."/>
        </authorList>
    </citation>
    <scope>NUCLEOTIDE SEQUENCE</scope>
    <source>
        <strain evidence="2">Bd21</strain>
    </source>
</reference>
<dbReference type="HOGENOM" id="CLU_2362619_0_0_1"/>
<proteinExistence type="predicted"/>
<keyword evidence="4" id="KW-1185">Reference proteome</keyword>
<dbReference type="InterPro" id="IPR010410">
    <property type="entry name" value="DUF1005"/>
</dbReference>
<dbReference type="Pfam" id="PF06219">
    <property type="entry name" value="DUF1005"/>
    <property type="match status" value="1"/>
</dbReference>
<gene>
    <name evidence="2" type="ORF">BRADI_3g03760v3</name>
</gene>
<name>I1HX62_BRADI</name>
<dbReference type="AlphaFoldDB" id="I1HX62"/>
<evidence type="ECO:0000313" key="2">
    <source>
        <dbReference type="EMBL" id="KQJ93305.1"/>
    </source>
</evidence>
<dbReference type="EnsemblPlants" id="KQJ93305">
    <property type="protein sequence ID" value="KQJ93305"/>
    <property type="gene ID" value="BRADI_3g03760v3"/>
</dbReference>
<reference evidence="2 3" key="1">
    <citation type="journal article" date="2010" name="Nature">
        <title>Genome sequencing and analysis of the model grass Brachypodium distachyon.</title>
        <authorList>
            <consortium name="International Brachypodium Initiative"/>
        </authorList>
    </citation>
    <scope>NUCLEOTIDE SEQUENCE [LARGE SCALE GENOMIC DNA]</scope>
    <source>
        <strain evidence="2 3">Bd21</strain>
    </source>
</reference>
<feature type="region of interest" description="Disordered" evidence="1">
    <location>
        <begin position="75"/>
        <end position="96"/>
    </location>
</feature>
<evidence type="ECO:0000313" key="3">
    <source>
        <dbReference type="EnsemblPlants" id="KQJ93305"/>
    </source>
</evidence>
<evidence type="ECO:0000313" key="4">
    <source>
        <dbReference type="Proteomes" id="UP000008810"/>
    </source>
</evidence>
<protein>
    <submittedName>
        <fullName evidence="2 3">Uncharacterized protein</fullName>
    </submittedName>
</protein>
<organism evidence="3">
    <name type="scientific">Brachypodium distachyon</name>
    <name type="common">Purple false brome</name>
    <name type="synonym">Trachynia distachya</name>
    <dbReference type="NCBI Taxonomy" id="15368"/>
    <lineage>
        <taxon>Eukaryota</taxon>
        <taxon>Viridiplantae</taxon>
        <taxon>Streptophyta</taxon>
        <taxon>Embryophyta</taxon>
        <taxon>Tracheophyta</taxon>
        <taxon>Spermatophyta</taxon>
        <taxon>Magnoliopsida</taxon>
        <taxon>Liliopsida</taxon>
        <taxon>Poales</taxon>
        <taxon>Poaceae</taxon>
        <taxon>BOP clade</taxon>
        <taxon>Pooideae</taxon>
        <taxon>Stipodae</taxon>
        <taxon>Brachypodieae</taxon>
        <taxon>Brachypodium</taxon>
    </lineage>
</organism>